<evidence type="ECO:0000313" key="7">
    <source>
        <dbReference type="Proteomes" id="UP000036987"/>
    </source>
</evidence>
<evidence type="ECO:0000256" key="1">
    <source>
        <dbReference type="ARBA" id="ARBA00008773"/>
    </source>
</evidence>
<dbReference type="SUPFAM" id="SSF51445">
    <property type="entry name" value="(Trans)glycosidases"/>
    <property type="match status" value="1"/>
</dbReference>
<dbReference type="Proteomes" id="UP000036987">
    <property type="component" value="Unassembled WGS sequence"/>
</dbReference>
<dbReference type="FunFam" id="3.20.20.80:FF:000010">
    <property type="entry name" value="glucan endo-1,3-beta-glucosidase, basic"/>
    <property type="match status" value="1"/>
</dbReference>
<sequence length="357" mass="38954">MEGFRKTTTCMLFVVISFCLRPTVIRGQDNSIGVNYGTVADNLPPPADVVMMYRDNQINKMRIFSPDPAILQALEMSQVQSGIDCLNVMVGTTNEDILSLASDVDFARQWVQTNILPYPTVCFDYITVGNEAIPGSNAHSIAPAIQNLRTALDSFNLQRIHVSTVVSMSVIGVSYPPSLGEFSAETVADMNAVLAAIAMNDDPTTQYLMVNIYPYFSYASNPTDIALPYAQLDDANVAAAVVDGPLSYSNLLDAMVDSFYSAMEKIDRSTVRLKVSESGWPSDGNGNMTTPALAGGYNTNLKNKVANSAGTPKRPDQLIVAYVFAMFNENQKVGTPTENHFGLFNPDKTPVYPFQFQ</sequence>
<evidence type="ECO:0000256" key="3">
    <source>
        <dbReference type="ARBA" id="ARBA00023295"/>
    </source>
</evidence>
<keyword evidence="3" id="KW-0326">Glycosidase</keyword>
<keyword evidence="2" id="KW-0378">Hydrolase</keyword>
<dbReference type="Pfam" id="PF00332">
    <property type="entry name" value="Glyco_hydro_17"/>
    <property type="match status" value="1"/>
</dbReference>
<evidence type="ECO:0000256" key="5">
    <source>
        <dbReference type="SAM" id="SignalP"/>
    </source>
</evidence>
<dbReference type="PANTHER" id="PTHR32227">
    <property type="entry name" value="GLUCAN ENDO-1,3-BETA-GLUCOSIDASE BG1-RELATED-RELATED"/>
    <property type="match status" value="1"/>
</dbReference>
<accession>A0A0K9PYX0</accession>
<gene>
    <name evidence="6" type="ORF">ZOSMA_133G00510</name>
</gene>
<evidence type="ECO:0000256" key="2">
    <source>
        <dbReference type="ARBA" id="ARBA00022801"/>
    </source>
</evidence>
<evidence type="ECO:0000256" key="4">
    <source>
        <dbReference type="RuleBase" id="RU004335"/>
    </source>
</evidence>
<name>A0A0K9PYX0_ZOSMR</name>
<dbReference type="InterPro" id="IPR017853">
    <property type="entry name" value="GH"/>
</dbReference>
<dbReference type="OMA" id="WFATHVE"/>
<comment type="caution">
    <text evidence="6">The sequence shown here is derived from an EMBL/GenBank/DDBJ whole genome shotgun (WGS) entry which is preliminary data.</text>
</comment>
<dbReference type="EMBL" id="LFYR01000391">
    <property type="protein sequence ID" value="KMZ74201.1"/>
    <property type="molecule type" value="Genomic_DNA"/>
</dbReference>
<comment type="similarity">
    <text evidence="1 4">Belongs to the glycosyl hydrolase 17 family.</text>
</comment>
<organism evidence="6 7">
    <name type="scientific">Zostera marina</name>
    <name type="common">Eelgrass</name>
    <dbReference type="NCBI Taxonomy" id="29655"/>
    <lineage>
        <taxon>Eukaryota</taxon>
        <taxon>Viridiplantae</taxon>
        <taxon>Streptophyta</taxon>
        <taxon>Embryophyta</taxon>
        <taxon>Tracheophyta</taxon>
        <taxon>Spermatophyta</taxon>
        <taxon>Magnoliopsida</taxon>
        <taxon>Liliopsida</taxon>
        <taxon>Zosteraceae</taxon>
        <taxon>Zostera</taxon>
    </lineage>
</organism>
<feature type="chain" id="PRO_5005528042" evidence="5">
    <location>
        <begin position="28"/>
        <end position="357"/>
    </location>
</feature>
<dbReference type="GO" id="GO:0042973">
    <property type="term" value="F:glucan endo-1,3-beta-D-glucosidase activity"/>
    <property type="evidence" value="ECO:0007669"/>
    <property type="project" value="UniProtKB-ARBA"/>
</dbReference>
<dbReference type="AlphaFoldDB" id="A0A0K9PYX0"/>
<dbReference type="GO" id="GO:0005975">
    <property type="term" value="P:carbohydrate metabolic process"/>
    <property type="evidence" value="ECO:0007669"/>
    <property type="project" value="InterPro"/>
</dbReference>
<keyword evidence="7" id="KW-1185">Reference proteome</keyword>
<evidence type="ECO:0000313" key="6">
    <source>
        <dbReference type="EMBL" id="KMZ74201.1"/>
    </source>
</evidence>
<keyword evidence="5" id="KW-0732">Signal</keyword>
<dbReference type="InterPro" id="IPR000490">
    <property type="entry name" value="Glyco_hydro_17"/>
</dbReference>
<protein>
    <submittedName>
        <fullName evidence="6">Beta-1,3-endoglucanase, family GH17</fullName>
    </submittedName>
</protein>
<reference evidence="7" key="1">
    <citation type="journal article" date="2016" name="Nature">
        <title>The genome of the seagrass Zostera marina reveals angiosperm adaptation to the sea.</title>
        <authorList>
            <person name="Olsen J.L."/>
            <person name="Rouze P."/>
            <person name="Verhelst B."/>
            <person name="Lin Y.-C."/>
            <person name="Bayer T."/>
            <person name="Collen J."/>
            <person name="Dattolo E."/>
            <person name="De Paoli E."/>
            <person name="Dittami S."/>
            <person name="Maumus F."/>
            <person name="Michel G."/>
            <person name="Kersting A."/>
            <person name="Lauritano C."/>
            <person name="Lohaus R."/>
            <person name="Toepel M."/>
            <person name="Tonon T."/>
            <person name="Vanneste K."/>
            <person name="Amirebrahimi M."/>
            <person name="Brakel J."/>
            <person name="Bostroem C."/>
            <person name="Chovatia M."/>
            <person name="Grimwood J."/>
            <person name="Jenkins J.W."/>
            <person name="Jueterbock A."/>
            <person name="Mraz A."/>
            <person name="Stam W.T."/>
            <person name="Tice H."/>
            <person name="Bornberg-Bauer E."/>
            <person name="Green P.J."/>
            <person name="Pearson G.A."/>
            <person name="Procaccini G."/>
            <person name="Duarte C.M."/>
            <person name="Schmutz J."/>
            <person name="Reusch T.B.H."/>
            <person name="Van de Peer Y."/>
        </authorList>
    </citation>
    <scope>NUCLEOTIDE SEQUENCE [LARGE SCALE GENOMIC DNA]</scope>
    <source>
        <strain evidence="7">cv. Finnish</strain>
    </source>
</reference>
<dbReference type="Gene3D" id="3.20.20.80">
    <property type="entry name" value="Glycosidases"/>
    <property type="match status" value="1"/>
</dbReference>
<dbReference type="STRING" id="29655.A0A0K9PYX0"/>
<dbReference type="OrthoDB" id="941679at2759"/>
<proteinExistence type="inferred from homology"/>
<feature type="signal peptide" evidence="5">
    <location>
        <begin position="1"/>
        <end position="27"/>
    </location>
</feature>
<dbReference type="InterPro" id="IPR044965">
    <property type="entry name" value="Glyco_hydro_17_plant"/>
</dbReference>